<reference evidence="4 5" key="1">
    <citation type="submission" date="2024-07" db="EMBL/GenBank/DDBJ databases">
        <title>Section-level genome sequencing and comparative genomics of Aspergillus sections Usti and Cavernicolus.</title>
        <authorList>
            <consortium name="Lawrence Berkeley National Laboratory"/>
            <person name="Nybo J.L."/>
            <person name="Vesth T.C."/>
            <person name="Theobald S."/>
            <person name="Frisvad J.C."/>
            <person name="Larsen T.O."/>
            <person name="Kjaerboelling I."/>
            <person name="Rothschild-Mancinelli K."/>
            <person name="Lyhne E.K."/>
            <person name="Kogle M.E."/>
            <person name="Barry K."/>
            <person name="Clum A."/>
            <person name="Na H."/>
            <person name="Ledsgaard L."/>
            <person name="Lin J."/>
            <person name="Lipzen A."/>
            <person name="Kuo A."/>
            <person name="Riley R."/>
            <person name="Mondo S."/>
            <person name="LaButti K."/>
            <person name="Haridas S."/>
            <person name="Pangalinan J."/>
            <person name="Salamov A.A."/>
            <person name="Simmons B.A."/>
            <person name="Magnuson J.K."/>
            <person name="Chen J."/>
            <person name="Drula E."/>
            <person name="Henrissat B."/>
            <person name="Wiebenga A."/>
            <person name="Lubbers R.J."/>
            <person name="Gomes A.C."/>
            <person name="Makela M.R."/>
            <person name="Stajich J."/>
            <person name="Grigoriev I.V."/>
            <person name="Mortensen U.H."/>
            <person name="De vries R.P."/>
            <person name="Baker S.E."/>
            <person name="Andersen M.R."/>
        </authorList>
    </citation>
    <scope>NUCLEOTIDE SEQUENCE [LARGE SCALE GENOMIC DNA]</scope>
    <source>
        <strain evidence="4 5">CBS 600.67</strain>
    </source>
</reference>
<dbReference type="PANTHER" id="PTHR38643">
    <property type="entry name" value="PURINE NUCLEOSIDE PERMEASE C285.05-RELATED"/>
    <property type="match status" value="1"/>
</dbReference>
<evidence type="ECO:0000256" key="2">
    <source>
        <dbReference type="SAM" id="MobiDB-lite"/>
    </source>
</evidence>
<organism evidence="4 5">
    <name type="scientific">Aspergillus cavernicola</name>
    <dbReference type="NCBI Taxonomy" id="176166"/>
    <lineage>
        <taxon>Eukaryota</taxon>
        <taxon>Fungi</taxon>
        <taxon>Dikarya</taxon>
        <taxon>Ascomycota</taxon>
        <taxon>Pezizomycotina</taxon>
        <taxon>Eurotiomycetes</taxon>
        <taxon>Eurotiomycetidae</taxon>
        <taxon>Eurotiales</taxon>
        <taxon>Aspergillaceae</taxon>
        <taxon>Aspergillus</taxon>
        <taxon>Aspergillus subgen. Nidulantes</taxon>
    </lineage>
</organism>
<proteinExistence type="inferred from homology"/>
<name>A0ABR4I7Z2_9EURO</name>
<protein>
    <submittedName>
        <fullName evidence="4">Purine nucleoside permease</fullName>
    </submittedName>
</protein>
<feature type="region of interest" description="Disordered" evidence="2">
    <location>
        <begin position="371"/>
        <end position="400"/>
    </location>
</feature>
<feature type="compositionally biased region" description="Basic and acidic residues" evidence="2">
    <location>
        <begin position="377"/>
        <end position="400"/>
    </location>
</feature>
<evidence type="ECO:0000256" key="1">
    <source>
        <dbReference type="PIRNR" id="PIRNR013171"/>
    </source>
</evidence>
<feature type="chain" id="PRO_5045244182" evidence="3">
    <location>
        <begin position="22"/>
        <end position="400"/>
    </location>
</feature>
<keyword evidence="3" id="KW-0732">Signal</keyword>
<comment type="function">
    <text evidence="1">Nucleoside permease that transports adenosine and guanosine.</text>
</comment>
<sequence length="400" mass="43304">MQFSLLAGLLVTLTSLPSGLGVSVDEHPPKITPQVFIISMFTPESQIWHNIPDFNLLSQNITLPGLSPLFPYIHCTADQKICQLTTGEGEINAAVSTSALVLSPLFNLSKTYFLIAGIAGINPEIGTISSVTFARFAVQVALQYEIDAREIPRNMSTGYIPQGSVAPGQYPGSVYGTEVFEVNDALRKIAARFARNATLADSDVARDYRSRYISSPGEEEEEEEEGIYGAATKPPSVIECDTATSDVYFSGKLLGDAFSNTTKVLTENQGVYCTTQQEDNATLEALLRGASSGGLVDFGRIIIMRTASDFDRPYPGQSAMDNLLYAEQGAFEPAVENLYRAGIQVVMGILRGWEGGFEGGVRAGNYLGDDLETLGGKNERRGQEKLGKRGVRAGEKRGRR</sequence>
<comment type="caution">
    <text evidence="4">The sequence shown here is derived from an EMBL/GenBank/DDBJ whole genome shotgun (WGS) entry which is preliminary data.</text>
</comment>
<accession>A0ABR4I7Z2</accession>
<evidence type="ECO:0000256" key="3">
    <source>
        <dbReference type="SAM" id="SignalP"/>
    </source>
</evidence>
<gene>
    <name evidence="4" type="ORF">BDW59DRAFT_180423</name>
</gene>
<dbReference type="EMBL" id="JBFXLS010000048">
    <property type="protein sequence ID" value="KAL2823865.1"/>
    <property type="molecule type" value="Genomic_DNA"/>
</dbReference>
<keyword evidence="5" id="KW-1185">Reference proteome</keyword>
<evidence type="ECO:0000313" key="5">
    <source>
        <dbReference type="Proteomes" id="UP001610335"/>
    </source>
</evidence>
<dbReference type="PIRSF" id="PIRSF013171">
    <property type="entry name" value="Pur_nuclsid_perm"/>
    <property type="match status" value="1"/>
</dbReference>
<dbReference type="Proteomes" id="UP001610335">
    <property type="component" value="Unassembled WGS sequence"/>
</dbReference>
<feature type="signal peptide" evidence="3">
    <location>
        <begin position="1"/>
        <end position="21"/>
    </location>
</feature>
<comment type="similarity">
    <text evidence="1">Belongs to the NUP family.</text>
</comment>
<dbReference type="PANTHER" id="PTHR38643:SF1">
    <property type="entry name" value="PURINE NUCLEOSIDE PERMEASE C285.05-RELATED"/>
    <property type="match status" value="1"/>
</dbReference>
<keyword evidence="1" id="KW-0813">Transport</keyword>
<dbReference type="Pfam" id="PF06516">
    <property type="entry name" value="NUP"/>
    <property type="match status" value="1"/>
</dbReference>
<evidence type="ECO:0000313" key="4">
    <source>
        <dbReference type="EMBL" id="KAL2823865.1"/>
    </source>
</evidence>
<dbReference type="InterPro" id="IPR009486">
    <property type="entry name" value="Pur_nuclsid_perm"/>
</dbReference>